<evidence type="ECO:0000256" key="1">
    <source>
        <dbReference type="SAM" id="Phobius"/>
    </source>
</evidence>
<name>A0A517S860_9PLAN</name>
<sequence length="76" mass="8030">MAKRLEQVKPWQVALFMALNGVGFLVFWVLAISPEDAAAGGTIALVAVVAVGILLTFVVLAARKSPPPGDRPTERS</sequence>
<dbReference type="EMBL" id="CP036271">
    <property type="protein sequence ID" value="QDT52306.1"/>
    <property type="molecule type" value="Genomic_DNA"/>
</dbReference>
<protein>
    <submittedName>
        <fullName evidence="2">Uncharacterized protein</fullName>
    </submittedName>
</protein>
<accession>A0A517S860</accession>
<feature type="transmembrane region" description="Helical" evidence="1">
    <location>
        <begin position="37"/>
        <end position="62"/>
    </location>
</feature>
<gene>
    <name evidence="2" type="ORF">Pan44_03150</name>
</gene>
<reference evidence="2 3" key="1">
    <citation type="submission" date="2019-02" db="EMBL/GenBank/DDBJ databases">
        <title>Deep-cultivation of Planctomycetes and their phenomic and genomic characterization uncovers novel biology.</title>
        <authorList>
            <person name="Wiegand S."/>
            <person name="Jogler M."/>
            <person name="Boedeker C."/>
            <person name="Pinto D."/>
            <person name="Vollmers J."/>
            <person name="Rivas-Marin E."/>
            <person name="Kohn T."/>
            <person name="Peeters S.H."/>
            <person name="Heuer A."/>
            <person name="Rast P."/>
            <person name="Oberbeckmann S."/>
            <person name="Bunk B."/>
            <person name="Jeske O."/>
            <person name="Meyerdierks A."/>
            <person name="Storesund J.E."/>
            <person name="Kallscheuer N."/>
            <person name="Luecker S."/>
            <person name="Lage O.M."/>
            <person name="Pohl T."/>
            <person name="Merkel B.J."/>
            <person name="Hornburger P."/>
            <person name="Mueller R.-W."/>
            <person name="Bruemmer F."/>
            <person name="Labrenz M."/>
            <person name="Spormann A.M."/>
            <person name="Op den Camp H."/>
            <person name="Overmann J."/>
            <person name="Amann R."/>
            <person name="Jetten M.S.M."/>
            <person name="Mascher T."/>
            <person name="Medema M.H."/>
            <person name="Devos D.P."/>
            <person name="Kaster A.-K."/>
            <person name="Ovreas L."/>
            <person name="Rohde M."/>
            <person name="Galperin M.Y."/>
            <person name="Jogler C."/>
        </authorList>
    </citation>
    <scope>NUCLEOTIDE SEQUENCE [LARGE SCALE GENOMIC DNA]</scope>
    <source>
        <strain evidence="2 3">Pan44</strain>
    </source>
</reference>
<feature type="transmembrane region" description="Helical" evidence="1">
    <location>
        <begin position="12"/>
        <end position="31"/>
    </location>
</feature>
<dbReference type="InParanoid" id="A0A517S860"/>
<proteinExistence type="predicted"/>
<evidence type="ECO:0000313" key="3">
    <source>
        <dbReference type="Proteomes" id="UP000315700"/>
    </source>
</evidence>
<dbReference type="AlphaFoldDB" id="A0A517S860"/>
<dbReference type="Proteomes" id="UP000315700">
    <property type="component" value="Chromosome"/>
</dbReference>
<keyword evidence="1" id="KW-1133">Transmembrane helix</keyword>
<keyword evidence="1" id="KW-0812">Transmembrane</keyword>
<dbReference type="KEGG" id="ccos:Pan44_03150"/>
<keyword evidence="1" id="KW-0472">Membrane</keyword>
<dbReference type="RefSeq" id="WP_145026572.1">
    <property type="nucleotide sequence ID" value="NZ_CP036271.1"/>
</dbReference>
<organism evidence="2 3">
    <name type="scientific">Caulifigura coniformis</name>
    <dbReference type="NCBI Taxonomy" id="2527983"/>
    <lineage>
        <taxon>Bacteria</taxon>
        <taxon>Pseudomonadati</taxon>
        <taxon>Planctomycetota</taxon>
        <taxon>Planctomycetia</taxon>
        <taxon>Planctomycetales</taxon>
        <taxon>Planctomycetaceae</taxon>
        <taxon>Caulifigura</taxon>
    </lineage>
</organism>
<keyword evidence="3" id="KW-1185">Reference proteome</keyword>
<evidence type="ECO:0000313" key="2">
    <source>
        <dbReference type="EMBL" id="QDT52306.1"/>
    </source>
</evidence>